<protein>
    <submittedName>
        <fullName evidence="1">Uncharacterized protein</fullName>
    </submittedName>
</protein>
<accession>A0A0E9UNJ6</accession>
<reference evidence="1" key="1">
    <citation type="submission" date="2014-11" db="EMBL/GenBank/DDBJ databases">
        <authorList>
            <person name="Amaro Gonzalez C."/>
        </authorList>
    </citation>
    <scope>NUCLEOTIDE SEQUENCE</scope>
</reference>
<proteinExistence type="predicted"/>
<dbReference type="EMBL" id="GBXM01041133">
    <property type="protein sequence ID" value="JAH67444.1"/>
    <property type="molecule type" value="Transcribed_RNA"/>
</dbReference>
<sequence>MASQYMWGRLTALSTEFRLKQIYKVNFGQYCTTSLQVFHPR</sequence>
<name>A0A0E9UNJ6_ANGAN</name>
<reference evidence="1" key="2">
    <citation type="journal article" date="2015" name="Fish Shellfish Immunol.">
        <title>Early steps in the European eel (Anguilla anguilla)-Vibrio vulnificus interaction in the gills: Role of the RtxA13 toxin.</title>
        <authorList>
            <person name="Callol A."/>
            <person name="Pajuelo D."/>
            <person name="Ebbesson L."/>
            <person name="Teles M."/>
            <person name="MacKenzie S."/>
            <person name="Amaro C."/>
        </authorList>
    </citation>
    <scope>NUCLEOTIDE SEQUENCE</scope>
</reference>
<organism evidence="1">
    <name type="scientific">Anguilla anguilla</name>
    <name type="common">European freshwater eel</name>
    <name type="synonym">Muraena anguilla</name>
    <dbReference type="NCBI Taxonomy" id="7936"/>
    <lineage>
        <taxon>Eukaryota</taxon>
        <taxon>Metazoa</taxon>
        <taxon>Chordata</taxon>
        <taxon>Craniata</taxon>
        <taxon>Vertebrata</taxon>
        <taxon>Euteleostomi</taxon>
        <taxon>Actinopterygii</taxon>
        <taxon>Neopterygii</taxon>
        <taxon>Teleostei</taxon>
        <taxon>Anguilliformes</taxon>
        <taxon>Anguillidae</taxon>
        <taxon>Anguilla</taxon>
    </lineage>
</organism>
<evidence type="ECO:0000313" key="1">
    <source>
        <dbReference type="EMBL" id="JAH67444.1"/>
    </source>
</evidence>
<dbReference type="AlphaFoldDB" id="A0A0E9UNJ6"/>